<feature type="domain" description="Terminase large subunit-like endonuclease" evidence="2">
    <location>
        <begin position="279"/>
        <end position="547"/>
    </location>
</feature>
<dbReference type="PATRIC" id="fig|1379739.3.peg.3467"/>
<dbReference type="RefSeq" id="WP_043032338.1">
    <property type="nucleotide sequence ID" value="NZ_JXSU01000007.1"/>
</dbReference>
<dbReference type="HOGENOM" id="CLU_026632_6_2_9"/>
<dbReference type="Pfam" id="PF03354">
    <property type="entry name" value="TerL_ATPase"/>
    <property type="match status" value="1"/>
</dbReference>
<proteinExistence type="predicted"/>
<name>A0A0D1A230_CLOBO</name>
<dbReference type="PANTHER" id="PTHR41287:SF1">
    <property type="entry name" value="PROTEIN YMFN"/>
    <property type="match status" value="1"/>
</dbReference>
<dbReference type="InterPro" id="IPR046462">
    <property type="entry name" value="TerL_nuclease"/>
</dbReference>
<feature type="domain" description="Terminase large subunit-like ATPase" evidence="1">
    <location>
        <begin position="83"/>
        <end position="256"/>
    </location>
</feature>
<evidence type="ECO:0000259" key="1">
    <source>
        <dbReference type="Pfam" id="PF03354"/>
    </source>
</evidence>
<dbReference type="EMBL" id="JXSU01000007">
    <property type="protein sequence ID" value="KIS24888.1"/>
    <property type="molecule type" value="Genomic_DNA"/>
</dbReference>
<sequence length="564" mass="65737">MILLDKALKYCNDVIEEKEITTDEVKQQCEMFLCDYNINQYKEGFEFCFSEKKLKKINNLLKLFNYATGFVAGKQVLENLEGFQALFIAAIFGWRYKKNKKKFRYRDIVLFIPRKNAKSFIAALVILLLMLTEQNFSEFYSICIDRDLAKETRKAMAQLIASSPDIKKHFFVSDSEIGIIKCLITNSYYVPRTAKANKNNSIRPACFVADEVGAFTTNDNIQAMRKGQLSVLNPIQMQTTTAYAESDSIMLEELEYDRAVLNGVVADPKLFCLLYYCTKEEAWTDRGLYKANPLRVEENYEEIRADREKAKIKTSEQEELLTKNFNIFLETNEKNKYLDIKHWKKWVITEEEFKQRIKGKKVKVGVDLSVTTDLTAVGIEFEDEGIIYCNSHGFLPEDSLPNRREKHIDYRKYEKAGYCDIHSGMTVSYTKVEEYIRNIETEYECEIDVIVTDPMNAKEMMERLAEDYDVVLLKQTFTNLSPATKEYRKAVYDKKIRYVKNELLDWNMNKASTTKGKADDEMLIKENKNKQRIDMVVVLIFAFTELLGGDTNYNPVDELEKTDW</sequence>
<dbReference type="InterPro" id="IPR027417">
    <property type="entry name" value="P-loop_NTPase"/>
</dbReference>
<gene>
    <name evidence="3" type="ORF">N495_15365</name>
</gene>
<dbReference type="GO" id="GO:0004519">
    <property type="term" value="F:endonuclease activity"/>
    <property type="evidence" value="ECO:0007669"/>
    <property type="project" value="InterPro"/>
</dbReference>
<comment type="caution">
    <text evidence="3">The sequence shown here is derived from an EMBL/GenBank/DDBJ whole genome shotgun (WGS) entry which is preliminary data.</text>
</comment>
<accession>A0A0D1A230</accession>
<dbReference type="InterPro" id="IPR046461">
    <property type="entry name" value="TerL_ATPase"/>
</dbReference>
<evidence type="ECO:0000259" key="2">
    <source>
        <dbReference type="Pfam" id="PF20441"/>
    </source>
</evidence>
<dbReference type="Pfam" id="PF20441">
    <property type="entry name" value="TerL_nuclease"/>
    <property type="match status" value="1"/>
</dbReference>
<protein>
    <submittedName>
        <fullName evidence="3">Terminase</fullName>
    </submittedName>
</protein>
<dbReference type="PANTHER" id="PTHR41287">
    <property type="match status" value="1"/>
</dbReference>
<dbReference type="Proteomes" id="UP000032250">
    <property type="component" value="Unassembled WGS sequence"/>
</dbReference>
<dbReference type="OrthoDB" id="9760250at2"/>
<reference evidence="3 4" key="1">
    <citation type="submission" date="2014-06" db="EMBL/GenBank/DDBJ databases">
        <title>Genome characterization of distinct group I Clostridium botulinum lineages.</title>
        <authorList>
            <person name="Giordani F."/>
            <person name="Anselmo A."/>
            <person name="Fillo S."/>
            <person name="Palozzi A.M."/>
            <person name="Fortunato A."/>
            <person name="Gentile B."/>
            <person name="Ciammaruconi A."/>
            <person name="Anniballi F."/>
            <person name="De Medici D."/>
            <person name="Lista F."/>
        </authorList>
    </citation>
    <scope>NUCLEOTIDE SEQUENCE [LARGE SCALE GENOMIC DNA]</scope>
    <source>
        <strain evidence="3 4">B2 450</strain>
    </source>
</reference>
<evidence type="ECO:0000313" key="3">
    <source>
        <dbReference type="EMBL" id="KIS24888.1"/>
    </source>
</evidence>
<dbReference type="AlphaFoldDB" id="A0A0D1A230"/>
<dbReference type="InterPro" id="IPR005021">
    <property type="entry name" value="Terminase_largesu-like"/>
</dbReference>
<organism evidence="3 4">
    <name type="scientific">Clostridium botulinum B2 450</name>
    <dbReference type="NCBI Taxonomy" id="1379739"/>
    <lineage>
        <taxon>Bacteria</taxon>
        <taxon>Bacillati</taxon>
        <taxon>Bacillota</taxon>
        <taxon>Clostridia</taxon>
        <taxon>Eubacteriales</taxon>
        <taxon>Clostridiaceae</taxon>
        <taxon>Clostridium</taxon>
    </lineage>
</organism>
<evidence type="ECO:0000313" key="4">
    <source>
        <dbReference type="Proteomes" id="UP000032250"/>
    </source>
</evidence>
<dbReference type="Gene3D" id="3.40.50.300">
    <property type="entry name" value="P-loop containing nucleotide triphosphate hydrolases"/>
    <property type="match status" value="1"/>
</dbReference>